<dbReference type="OrthoDB" id="2427603at2"/>
<reference evidence="1 2" key="1">
    <citation type="submission" date="2014-08" db="EMBL/GenBank/DDBJ databases">
        <title>Complete genome of a marine bacteria Jeotgalibacillus malaysiensis.</title>
        <authorList>
            <person name="Yaakop A.S."/>
            <person name="Chan K.-G."/>
            <person name="Goh K.M."/>
        </authorList>
    </citation>
    <scope>NUCLEOTIDE SEQUENCE [LARGE SCALE GENOMIC DNA]</scope>
    <source>
        <strain evidence="1 2">D5</strain>
    </source>
</reference>
<keyword evidence="2" id="KW-1185">Reference proteome</keyword>
<dbReference type="BioCyc" id="JESP1508404:G14D9-12716-MONOMER"/>
<dbReference type="AlphaFoldDB" id="A0A0B5AVL3"/>
<evidence type="ECO:0000313" key="1">
    <source>
        <dbReference type="EMBL" id="AJD92752.1"/>
    </source>
</evidence>
<accession>A0A0B5AVL3</accession>
<name>A0A0B5AVL3_9BACL</name>
<dbReference type="KEGG" id="jeo:JMA_34350"/>
<sequence>MKKLLIGLIVFAAVIGGGLYAVYYFGTEMAADQVVESVTADLEQTGEMDQVQTYIEQDPVLSSYLEEAKAAQDDEDLAFTTRAEATRVMIQKVGIGELQKIQADAESGNLSEQEVISKLEQSLTEEELKALKVLAYKEIYGE</sequence>
<evidence type="ECO:0008006" key="3">
    <source>
        <dbReference type="Google" id="ProtNLM"/>
    </source>
</evidence>
<gene>
    <name evidence="1" type="ORF">JMA_34350</name>
</gene>
<dbReference type="EMBL" id="CP009416">
    <property type="protein sequence ID" value="AJD92752.1"/>
    <property type="molecule type" value="Genomic_DNA"/>
</dbReference>
<proteinExistence type="predicted"/>
<dbReference type="Proteomes" id="UP000031449">
    <property type="component" value="Chromosome"/>
</dbReference>
<organism evidence="1 2">
    <name type="scientific">Jeotgalibacillus malaysiensis</name>
    <dbReference type="NCBI Taxonomy" id="1508404"/>
    <lineage>
        <taxon>Bacteria</taxon>
        <taxon>Bacillati</taxon>
        <taxon>Bacillota</taxon>
        <taxon>Bacilli</taxon>
        <taxon>Bacillales</taxon>
        <taxon>Caryophanaceae</taxon>
        <taxon>Jeotgalibacillus</taxon>
    </lineage>
</organism>
<evidence type="ECO:0000313" key="2">
    <source>
        <dbReference type="Proteomes" id="UP000031449"/>
    </source>
</evidence>
<protein>
    <recommendedName>
        <fullName evidence="3">Phenylalanyl-tRNA synthetase subunit beta</fullName>
    </recommendedName>
</protein>
<dbReference type="HOGENOM" id="CLU_148005_0_0_9"/>